<dbReference type="Pfam" id="PF02353">
    <property type="entry name" value="CMAS"/>
    <property type="match status" value="1"/>
</dbReference>
<dbReference type="CDD" id="cd02440">
    <property type="entry name" value="AdoMet_MTases"/>
    <property type="match status" value="1"/>
</dbReference>
<reference evidence="6 7" key="1">
    <citation type="submission" date="2017-06" db="EMBL/GenBank/DDBJ databases">
        <title>Complete genome sequence of Nitrospirillum amazonense strain CBAmC, an endophytic nitrogen-fixing and plant growth-promoting bacterium, isolated from sugarcane.</title>
        <authorList>
            <person name="Schwab S."/>
            <person name="dos Santos Teixeira K.R."/>
            <person name="Simoes Araujo J.L."/>
            <person name="Soares Vidal M."/>
            <person name="Borges de Freitas H.R."/>
            <person name="Rivello Crivelaro A.L."/>
            <person name="Bueno de Camargo Nunes A."/>
            <person name="dos Santos C.M."/>
            <person name="Palmeira da Silva Rosa D."/>
            <person name="da Silva Padilha D."/>
            <person name="da Silva E."/>
            <person name="Araujo Terra L."/>
            <person name="Soares Mendes V."/>
            <person name="Farinelli L."/>
            <person name="Magalhaes Cruz L."/>
            <person name="Baldani J.I."/>
        </authorList>
    </citation>
    <scope>NUCLEOTIDE SEQUENCE [LARGE SCALE GENOMIC DNA]</scope>
    <source>
        <strain evidence="6 7">CBAmC</strain>
    </source>
</reference>
<evidence type="ECO:0000256" key="5">
    <source>
        <dbReference type="ARBA" id="ARBA00023098"/>
    </source>
</evidence>
<name>A0A248JVV7_9PROT</name>
<evidence type="ECO:0000256" key="4">
    <source>
        <dbReference type="ARBA" id="ARBA00022691"/>
    </source>
</evidence>
<dbReference type="SUPFAM" id="SSF53335">
    <property type="entry name" value="S-adenosyl-L-methionine-dependent methyltransferases"/>
    <property type="match status" value="1"/>
</dbReference>
<proteinExistence type="inferred from homology"/>
<protein>
    <submittedName>
        <fullName evidence="6">SAM-dependent methyltransferase</fullName>
    </submittedName>
</protein>
<dbReference type="PANTHER" id="PTHR43667">
    <property type="entry name" value="CYCLOPROPANE-FATTY-ACYL-PHOSPHOLIPID SYNTHASE"/>
    <property type="match status" value="1"/>
</dbReference>
<keyword evidence="5" id="KW-0443">Lipid metabolism</keyword>
<dbReference type="GO" id="GO:0032259">
    <property type="term" value="P:methylation"/>
    <property type="evidence" value="ECO:0007669"/>
    <property type="project" value="UniProtKB-KW"/>
</dbReference>
<evidence type="ECO:0000256" key="1">
    <source>
        <dbReference type="ARBA" id="ARBA00010815"/>
    </source>
</evidence>
<keyword evidence="3 6" id="KW-0808">Transferase</keyword>
<comment type="similarity">
    <text evidence="1">Belongs to the CFA/CMAS family.</text>
</comment>
<organism evidence="6 7">
    <name type="scientific">Nitrospirillum viridazoti CBAmc</name>
    <dbReference type="NCBI Taxonomy" id="1441467"/>
    <lineage>
        <taxon>Bacteria</taxon>
        <taxon>Pseudomonadati</taxon>
        <taxon>Pseudomonadota</taxon>
        <taxon>Alphaproteobacteria</taxon>
        <taxon>Rhodospirillales</taxon>
        <taxon>Azospirillaceae</taxon>
        <taxon>Nitrospirillum</taxon>
        <taxon>Nitrospirillum viridazoti</taxon>
    </lineage>
</organism>
<dbReference type="Gene3D" id="3.40.50.150">
    <property type="entry name" value="Vaccinia Virus protein VP39"/>
    <property type="match status" value="1"/>
</dbReference>
<dbReference type="GO" id="GO:0008168">
    <property type="term" value="F:methyltransferase activity"/>
    <property type="evidence" value="ECO:0007669"/>
    <property type="project" value="UniProtKB-KW"/>
</dbReference>
<evidence type="ECO:0000256" key="3">
    <source>
        <dbReference type="ARBA" id="ARBA00022679"/>
    </source>
</evidence>
<dbReference type="Proteomes" id="UP000197153">
    <property type="component" value="Chromosome 2"/>
</dbReference>
<dbReference type="AlphaFoldDB" id="A0A248JVV7"/>
<dbReference type="GO" id="GO:0008610">
    <property type="term" value="P:lipid biosynthetic process"/>
    <property type="evidence" value="ECO:0007669"/>
    <property type="project" value="InterPro"/>
</dbReference>
<dbReference type="PIRSF" id="PIRSF003085">
    <property type="entry name" value="CMAS"/>
    <property type="match status" value="1"/>
</dbReference>
<dbReference type="InterPro" id="IPR003333">
    <property type="entry name" value="CMAS"/>
</dbReference>
<keyword evidence="4" id="KW-0949">S-adenosyl-L-methionine</keyword>
<evidence type="ECO:0000313" key="7">
    <source>
        <dbReference type="Proteomes" id="UP000197153"/>
    </source>
</evidence>
<dbReference type="EMBL" id="CP022111">
    <property type="protein sequence ID" value="ASG22621.1"/>
    <property type="molecule type" value="Genomic_DNA"/>
</dbReference>
<dbReference type="KEGG" id="nao:Y958_17005"/>
<dbReference type="PANTHER" id="PTHR43667:SF1">
    <property type="entry name" value="CYCLOPROPANE-FATTY-ACYL-PHOSPHOLIPID SYNTHASE"/>
    <property type="match status" value="1"/>
</dbReference>
<evidence type="ECO:0000313" key="6">
    <source>
        <dbReference type="EMBL" id="ASG22621.1"/>
    </source>
</evidence>
<gene>
    <name evidence="6" type="ORF">Y958_17005</name>
</gene>
<accession>A0A248JVV7</accession>
<dbReference type="RefSeq" id="WP_088873188.1">
    <property type="nucleotide sequence ID" value="NZ_CP022111.1"/>
</dbReference>
<dbReference type="InterPro" id="IPR029063">
    <property type="entry name" value="SAM-dependent_MTases_sf"/>
</dbReference>
<dbReference type="InterPro" id="IPR050723">
    <property type="entry name" value="CFA/CMAS"/>
</dbReference>
<keyword evidence="7" id="KW-1185">Reference proteome</keyword>
<sequence length="438" mass="49004">MLLASLFRSLIKTGHLTLIDAHGRRYEFGRRDPDALPGGISPGGIADGGPASYGPVTVRVTDPSLHWKLALAPRLYAGEAYMDGTLVMEEGNIYDLLALVTRNSGWQHIGWSDHLMGPIETLTRYAQQFNPAQRSKANVAHHYDLSGKLYSLFLDSDRQYSCAYFPTPETTLEEAQSLKKRHIIAKLRLEPSMKVLDIGCGWGGMALEIARQAPGARIMGITLSEEQLAVARQRAIDEGVNDRVRFELVDYRHLKGQGYAGHFDRIVSVGMFEHVGLPHYPEYFAAVRDLMTPEGVALIHSIGRLDGPGATNPWIRKYIFPGGYVPALSEVMPAVEKARIVTTDIEILRLHYAETLRAWRHRFLAKADEAAALYDERFVRMWEFYLAGSECAFRYQGHMVFQIQLSNALAAVPLTRDYIHKAEEAMAPRAHTPAMVAE</sequence>
<keyword evidence="2 6" id="KW-0489">Methyltransferase</keyword>
<evidence type="ECO:0000256" key="2">
    <source>
        <dbReference type="ARBA" id="ARBA00022603"/>
    </source>
</evidence>